<dbReference type="InterPro" id="IPR052754">
    <property type="entry name" value="NTPase_KAP_P-loop"/>
</dbReference>
<feature type="transmembrane region" description="Helical" evidence="2">
    <location>
        <begin position="130"/>
        <end position="150"/>
    </location>
</feature>
<keyword evidence="2" id="KW-1133">Transmembrane helix</keyword>
<organism evidence="4 5">
    <name type="scientific">Methanococcus maripaludis</name>
    <name type="common">Methanococcus deltae</name>
    <dbReference type="NCBI Taxonomy" id="39152"/>
    <lineage>
        <taxon>Archaea</taxon>
        <taxon>Methanobacteriati</taxon>
        <taxon>Methanobacteriota</taxon>
        <taxon>Methanomada group</taxon>
        <taxon>Methanococci</taxon>
        <taxon>Methanococcales</taxon>
        <taxon>Methanococcaceae</taxon>
        <taxon>Methanococcus</taxon>
    </lineage>
</organism>
<accession>A0A7J9PN39</accession>
<evidence type="ECO:0000259" key="3">
    <source>
        <dbReference type="Pfam" id="PF07693"/>
    </source>
</evidence>
<name>A0A7J9PN39_METMI</name>
<dbReference type="RefSeq" id="WP_181505010.1">
    <property type="nucleotide sequence ID" value="NZ_JACDUO010000001.1"/>
</dbReference>
<dbReference type="PANTHER" id="PTHR22674">
    <property type="entry name" value="NTPASE, KAP FAMILY P-LOOP DOMAIN-CONTAINING 1"/>
    <property type="match status" value="1"/>
</dbReference>
<evidence type="ECO:0000313" key="4">
    <source>
        <dbReference type="EMBL" id="MBA2864027.1"/>
    </source>
</evidence>
<dbReference type="SUPFAM" id="SSF52540">
    <property type="entry name" value="P-loop containing nucleoside triphosphate hydrolases"/>
    <property type="match status" value="1"/>
</dbReference>
<dbReference type="PANTHER" id="PTHR22674:SF6">
    <property type="entry name" value="NTPASE KAP FAMILY P-LOOP DOMAIN-CONTAINING PROTEIN 1"/>
    <property type="match status" value="1"/>
</dbReference>
<evidence type="ECO:0000256" key="2">
    <source>
        <dbReference type="SAM" id="Phobius"/>
    </source>
</evidence>
<feature type="transmembrane region" description="Helical" evidence="2">
    <location>
        <begin position="156"/>
        <end position="174"/>
    </location>
</feature>
<comment type="caution">
    <text evidence="4">The sequence shown here is derived from an EMBL/GenBank/DDBJ whole genome shotgun (WGS) entry which is preliminary data.</text>
</comment>
<dbReference type="AlphaFoldDB" id="A0A7J9PN39"/>
<gene>
    <name evidence="4" type="ORF">HNP94_001027</name>
</gene>
<dbReference type="InterPro" id="IPR027417">
    <property type="entry name" value="P-loop_NTPase"/>
</dbReference>
<evidence type="ECO:0000256" key="1">
    <source>
        <dbReference type="SAM" id="MobiDB-lite"/>
    </source>
</evidence>
<dbReference type="Proteomes" id="UP000567099">
    <property type="component" value="Unassembled WGS sequence"/>
</dbReference>
<feature type="compositionally biased region" description="Basic and acidic residues" evidence="1">
    <location>
        <begin position="995"/>
        <end position="1005"/>
    </location>
</feature>
<dbReference type="Pfam" id="PF07693">
    <property type="entry name" value="KAP_NTPase"/>
    <property type="match status" value="1"/>
</dbReference>
<keyword evidence="2" id="KW-0472">Membrane</keyword>
<sequence length="1013" mass="120555">MEDLLFLKDEPIKNYEEDVLGRGSFARSLANRIVMAECEHNSQIIGLYGHWGSGKSSIINLMLKNIEELEGSYSKLSPRYIRKYDGFFYKLSPRHVNNKKNNQKKSFYRKMEYMNQFNVLLSTLFKILSFFYRILSFFYFGGYYLVALLYSQTKNFAYYLSISLYMVNITDYFYNELPNINKYHRIIKFEPWNYYGKKELISNFFEQLSANIHENEPRDISNKILPLINAYAEVIGNGLNTIGIPLMTPLIKHISKPNTQKSSLDEQKNRLIEALGNLNHKIIIIIDDIDRLPKSEIVEIFQLVKAVADFPNIVYLLSFDKEIVANALCDIQSIPEMNHSIKKAGNSDTYLKSGSSKPNISTGYRYIEKMIPISFEIPNVDKNTMLYALNTKLKEIYGQNYNVNEVNASNYYQNDEFFLNVERYLENINYKLHIDKCLKNEDIEFNIDKYLTNKYYRELIDYRIQYCRILRETEHIESTVYQREVNEKVSYFNYSFDIQEYLNNEKYKNDIDAGLENINYKLDVERYLGLKTYSKFEKPFIDNGEFEKLWNNGLKYFFRNIRDVIRFLNNFTFNYSFIRNDVNLYDFLSITAIQTSIPELYDWIGDNEEFLVHDEKNSGLNRGISQEYREEIITKIKKYTEELNQISRTNQISLPKLIEFLTIIFPKLNYWDDVNVKIKKEEFIDGYYSNYEDCDYLKKICGESTFSTYFNLNVPKNVISYYMLHYLSKPRSFEEYTKFLKELSNNGILDRYLEDIDMDHSVIDKNNYEMLLNRLFTIETLISKYEDTYTILKSTSHLIYNLIFKSQNIQNYYLYDSFEDLLEITSEADCMVPLFMGFLINIEESRVNPVLSKEELLNFKKYAIKYIKRRIRDETLEYNRYLRHILEDWSKWGDPEDIKSFIKSIKNNENLINAVLFAFDGHSLNIDSKKMDEFFEFDYLKMKIQEIKKSKNYNELYPDKKELLNKLLKYIKQQKSYSKNTPPKYGISKYGIDSMKADNKKDPKNPDNNSNSQ</sequence>
<evidence type="ECO:0000313" key="5">
    <source>
        <dbReference type="Proteomes" id="UP000567099"/>
    </source>
</evidence>
<reference evidence="4 5" key="1">
    <citation type="submission" date="2020-07" db="EMBL/GenBank/DDBJ databases">
        <title>Genomic Encyclopedia of Type Strains, Phase IV (KMG-V): Genome sequencing to study the core and pangenomes of soil and plant-associated prokaryotes.</title>
        <authorList>
            <person name="Whitman W."/>
        </authorList>
    </citation>
    <scope>NUCLEOTIDE SEQUENCE [LARGE SCALE GENOMIC DNA]</scope>
    <source>
        <strain evidence="4 5">C13</strain>
    </source>
</reference>
<feature type="region of interest" description="Disordered" evidence="1">
    <location>
        <begin position="975"/>
        <end position="1013"/>
    </location>
</feature>
<dbReference type="Gene3D" id="3.40.50.300">
    <property type="entry name" value="P-loop containing nucleotide triphosphate hydrolases"/>
    <property type="match status" value="1"/>
</dbReference>
<protein>
    <submittedName>
        <fullName evidence="4">Putative KAP-like P-loop ATPase</fullName>
    </submittedName>
</protein>
<proteinExistence type="predicted"/>
<dbReference type="EMBL" id="JACDUO010000001">
    <property type="protein sequence ID" value="MBA2864027.1"/>
    <property type="molecule type" value="Genomic_DNA"/>
</dbReference>
<feature type="domain" description="KAP NTPase" evidence="3">
    <location>
        <begin position="24"/>
        <end position="427"/>
    </location>
</feature>
<keyword evidence="2" id="KW-0812">Transmembrane</keyword>
<dbReference type="InterPro" id="IPR011646">
    <property type="entry name" value="KAP_P-loop"/>
</dbReference>